<name>A0A3N4N5L8_9NEIS</name>
<dbReference type="EMBL" id="RPFL01000002">
    <property type="protein sequence ID" value="RPD90488.1"/>
    <property type="molecule type" value="Genomic_DNA"/>
</dbReference>
<sequence>MNKFKFNKGDQVNILTEPEGTATGIVVDVFINPANGNETVNLWATYQDDFGEIEQCFNEYTAAKIELIPHPDTVRIDWLEKQMTEDNPEQIVHDGWYFVTAAKEINGLPGNDYETIREAIDSEMEDHARHH</sequence>
<dbReference type="Proteomes" id="UP000272412">
    <property type="component" value="Unassembled WGS sequence"/>
</dbReference>
<reference evidence="1 2" key="1">
    <citation type="submission" date="2018-11" db="EMBL/GenBank/DDBJ databases">
        <title>Neisseria weixii sp. nov. isolated from the rectal contents of plateau pika (Ochotona cruzoniae).</title>
        <authorList>
            <person name="Zhang G."/>
        </authorList>
    </citation>
    <scope>NUCLEOTIDE SEQUENCE [LARGE SCALE GENOMIC DNA]</scope>
    <source>
        <strain evidence="1 2">10009</strain>
    </source>
</reference>
<evidence type="ECO:0000313" key="1">
    <source>
        <dbReference type="EMBL" id="RPD90488.1"/>
    </source>
</evidence>
<evidence type="ECO:0000313" key="2">
    <source>
        <dbReference type="Proteomes" id="UP000272412"/>
    </source>
</evidence>
<accession>A0A3N4N5L8</accession>
<keyword evidence="2" id="KW-1185">Reference proteome</keyword>
<proteinExistence type="predicted"/>
<protein>
    <submittedName>
        <fullName evidence="1">Uncharacterized protein</fullName>
    </submittedName>
</protein>
<dbReference type="OrthoDB" id="8613664at2"/>
<comment type="caution">
    <text evidence="1">The sequence shown here is derived from an EMBL/GenBank/DDBJ whole genome shotgun (WGS) entry which is preliminary data.</text>
</comment>
<dbReference type="RefSeq" id="WP_123803663.1">
    <property type="nucleotide sequence ID" value="NZ_RPFL01000002.1"/>
</dbReference>
<organism evidence="1 2">
    <name type="scientific">Neisseria weixii</name>
    <dbReference type="NCBI Taxonomy" id="1853276"/>
    <lineage>
        <taxon>Bacteria</taxon>
        <taxon>Pseudomonadati</taxon>
        <taxon>Pseudomonadota</taxon>
        <taxon>Betaproteobacteria</taxon>
        <taxon>Neisseriales</taxon>
        <taxon>Neisseriaceae</taxon>
        <taxon>Neisseria</taxon>
    </lineage>
</organism>
<gene>
    <name evidence="1" type="ORF">EGK74_01695</name>
</gene>
<dbReference type="AlphaFoldDB" id="A0A3N4N5L8"/>